<dbReference type="AlphaFoldDB" id="A0A921GGF7"/>
<comment type="subcellular location">
    <subcellularLocation>
        <location evidence="1">Cell membrane</location>
        <topology evidence="1">Multi-pass membrane protein</topology>
    </subcellularLocation>
</comment>
<feature type="transmembrane region" description="Helical" evidence="5">
    <location>
        <begin position="40"/>
        <end position="60"/>
    </location>
</feature>
<sequence length="400" mass="40650">MLVTRDGAVLLAATFCYLASTMLANPLVAGFAGTLGATAAMMGVLTALMNACSLVVRPVAGNLSDRLPKRHLAAAGAALMLVTAVGQALAPSTVLLAAMRLANGAGYSLCSVCMSTWFAMTLPPARLGQGMGIFGLMNALGMAVGPALGIAVSDALGYRPALGVSAAFAALALVGILLVRGEAPARGEKGEKDAQGEKDARPAPRLRLLDRRAVPAAVVVALFTIPYMATQSFLVSYAEARGLDVPTGAFFTVYAAALMALRVLLGRAFDRVGFVPFVVASGASSVASLVLLATMDCPAGLLLAAPLMAGGYGVMCSVCQSTAVRAVGAERVGLANSTYYMGFDVGMTLGPVIGGALFGAVDLAWFFPALTLAAPAAVAVAALSAAVGRDRRASKRNREM</sequence>
<dbReference type="GO" id="GO:0022857">
    <property type="term" value="F:transmembrane transporter activity"/>
    <property type="evidence" value="ECO:0007669"/>
    <property type="project" value="InterPro"/>
</dbReference>
<proteinExistence type="predicted"/>
<feature type="transmembrane region" description="Helical" evidence="5">
    <location>
        <begin position="72"/>
        <end position="98"/>
    </location>
</feature>
<keyword evidence="2 5" id="KW-0812">Transmembrane</keyword>
<dbReference type="Pfam" id="PF07690">
    <property type="entry name" value="MFS_1"/>
    <property type="match status" value="1"/>
</dbReference>
<dbReference type="SUPFAM" id="SSF103473">
    <property type="entry name" value="MFS general substrate transporter"/>
    <property type="match status" value="1"/>
</dbReference>
<evidence type="ECO:0000259" key="6">
    <source>
        <dbReference type="PROSITE" id="PS50850"/>
    </source>
</evidence>
<dbReference type="CDD" id="cd17489">
    <property type="entry name" value="MFS_YfcJ_like"/>
    <property type="match status" value="1"/>
</dbReference>
<evidence type="ECO:0000256" key="2">
    <source>
        <dbReference type="ARBA" id="ARBA00022692"/>
    </source>
</evidence>
<dbReference type="GO" id="GO:0005886">
    <property type="term" value="C:plasma membrane"/>
    <property type="evidence" value="ECO:0007669"/>
    <property type="project" value="UniProtKB-SubCell"/>
</dbReference>
<evidence type="ECO:0000256" key="3">
    <source>
        <dbReference type="ARBA" id="ARBA00022989"/>
    </source>
</evidence>
<organism evidence="7 8">
    <name type="scientific">Thermophilibacter provencensis</name>
    <dbReference type="NCBI Taxonomy" id="1852386"/>
    <lineage>
        <taxon>Bacteria</taxon>
        <taxon>Bacillati</taxon>
        <taxon>Actinomycetota</taxon>
        <taxon>Coriobacteriia</taxon>
        <taxon>Coriobacteriales</taxon>
        <taxon>Atopobiaceae</taxon>
        <taxon>Thermophilibacter</taxon>
    </lineage>
</organism>
<feature type="transmembrane region" description="Helical" evidence="5">
    <location>
        <begin position="299"/>
        <end position="318"/>
    </location>
</feature>
<evidence type="ECO:0000256" key="1">
    <source>
        <dbReference type="ARBA" id="ARBA00004651"/>
    </source>
</evidence>
<dbReference type="PANTHER" id="PTHR23531:SF1">
    <property type="entry name" value="QUINOLENE RESISTANCE PROTEIN NORA"/>
    <property type="match status" value="1"/>
</dbReference>
<protein>
    <submittedName>
        <fullName evidence="7">MFS transporter</fullName>
    </submittedName>
</protein>
<feature type="transmembrane region" description="Helical" evidence="5">
    <location>
        <begin position="365"/>
        <end position="388"/>
    </location>
</feature>
<name>A0A921GGF7_9ACTN</name>
<feature type="transmembrane region" description="Helical" evidence="5">
    <location>
        <begin position="134"/>
        <end position="152"/>
    </location>
</feature>
<feature type="transmembrane region" description="Helical" evidence="5">
    <location>
        <begin position="339"/>
        <end position="359"/>
    </location>
</feature>
<evidence type="ECO:0000313" key="8">
    <source>
        <dbReference type="Proteomes" id="UP000697330"/>
    </source>
</evidence>
<feature type="transmembrane region" description="Helical" evidence="5">
    <location>
        <begin position="158"/>
        <end position="179"/>
    </location>
</feature>
<dbReference type="Proteomes" id="UP000697330">
    <property type="component" value="Unassembled WGS sequence"/>
</dbReference>
<reference evidence="7" key="1">
    <citation type="journal article" date="2021" name="PeerJ">
        <title>Extensive microbial diversity within the chicken gut microbiome revealed by metagenomics and culture.</title>
        <authorList>
            <person name="Gilroy R."/>
            <person name="Ravi A."/>
            <person name="Getino M."/>
            <person name="Pursley I."/>
            <person name="Horton D.L."/>
            <person name="Alikhan N.F."/>
            <person name="Baker D."/>
            <person name="Gharbi K."/>
            <person name="Hall N."/>
            <person name="Watson M."/>
            <person name="Adriaenssens E.M."/>
            <person name="Foster-Nyarko E."/>
            <person name="Jarju S."/>
            <person name="Secka A."/>
            <person name="Antonio M."/>
            <person name="Oren A."/>
            <person name="Chaudhuri R.R."/>
            <person name="La Ragione R."/>
            <person name="Hildebrand F."/>
            <person name="Pallen M.J."/>
        </authorList>
    </citation>
    <scope>NUCLEOTIDE SEQUENCE</scope>
    <source>
        <strain evidence="7">CHK124-7917</strain>
    </source>
</reference>
<keyword evidence="3 5" id="KW-1133">Transmembrane helix</keyword>
<gene>
    <name evidence="7" type="ORF">K8U72_08905</name>
</gene>
<feature type="transmembrane region" description="Helical" evidence="5">
    <location>
        <begin position="247"/>
        <end position="265"/>
    </location>
</feature>
<dbReference type="PROSITE" id="PS50850">
    <property type="entry name" value="MFS"/>
    <property type="match status" value="1"/>
</dbReference>
<comment type="caution">
    <text evidence="7">The sequence shown here is derived from an EMBL/GenBank/DDBJ whole genome shotgun (WGS) entry which is preliminary data.</text>
</comment>
<feature type="transmembrane region" description="Helical" evidence="5">
    <location>
        <begin position="272"/>
        <end position="293"/>
    </location>
</feature>
<dbReference type="InterPro" id="IPR011701">
    <property type="entry name" value="MFS"/>
</dbReference>
<evidence type="ECO:0000256" key="5">
    <source>
        <dbReference type="SAM" id="Phobius"/>
    </source>
</evidence>
<dbReference type="InterPro" id="IPR020846">
    <property type="entry name" value="MFS_dom"/>
</dbReference>
<evidence type="ECO:0000256" key="4">
    <source>
        <dbReference type="ARBA" id="ARBA00023136"/>
    </source>
</evidence>
<dbReference type="InterPro" id="IPR052714">
    <property type="entry name" value="MFS_Exporter"/>
</dbReference>
<evidence type="ECO:0000313" key="7">
    <source>
        <dbReference type="EMBL" id="HJF45882.1"/>
    </source>
</evidence>
<feature type="transmembrane region" description="Helical" evidence="5">
    <location>
        <begin position="104"/>
        <end position="122"/>
    </location>
</feature>
<dbReference type="PANTHER" id="PTHR23531">
    <property type="entry name" value="QUINOLENE RESISTANCE PROTEIN NORA"/>
    <property type="match status" value="1"/>
</dbReference>
<accession>A0A921GGF7</accession>
<dbReference type="RefSeq" id="WP_274959544.1">
    <property type="nucleotide sequence ID" value="NZ_DYWQ01000137.1"/>
</dbReference>
<reference evidence="7" key="2">
    <citation type="submission" date="2021-09" db="EMBL/GenBank/DDBJ databases">
        <authorList>
            <person name="Gilroy R."/>
        </authorList>
    </citation>
    <scope>NUCLEOTIDE SEQUENCE</scope>
    <source>
        <strain evidence="7">CHK124-7917</strain>
    </source>
</reference>
<feature type="transmembrane region" description="Helical" evidence="5">
    <location>
        <begin position="213"/>
        <end position="235"/>
    </location>
</feature>
<keyword evidence="4 5" id="KW-0472">Membrane</keyword>
<feature type="domain" description="Major facilitator superfamily (MFS) profile" evidence="6">
    <location>
        <begin position="1"/>
        <end position="392"/>
    </location>
</feature>
<dbReference type="EMBL" id="DYWQ01000137">
    <property type="protein sequence ID" value="HJF45882.1"/>
    <property type="molecule type" value="Genomic_DNA"/>
</dbReference>
<dbReference type="Gene3D" id="1.20.1250.20">
    <property type="entry name" value="MFS general substrate transporter like domains"/>
    <property type="match status" value="1"/>
</dbReference>
<dbReference type="InterPro" id="IPR036259">
    <property type="entry name" value="MFS_trans_sf"/>
</dbReference>